<keyword evidence="10" id="KW-0325">Glycoprotein</keyword>
<keyword evidence="4 13" id="KW-0812">Transmembrane</keyword>
<dbReference type="GO" id="GO:0009311">
    <property type="term" value="P:oligosaccharide metabolic process"/>
    <property type="evidence" value="ECO:0007669"/>
    <property type="project" value="UniProtKB-UniRule"/>
</dbReference>
<dbReference type="GO" id="GO:0005789">
    <property type="term" value="C:endoplasmic reticulum membrane"/>
    <property type="evidence" value="ECO:0007669"/>
    <property type="project" value="UniProtKB-SubCell"/>
</dbReference>
<dbReference type="Pfam" id="PF03200">
    <property type="entry name" value="Glyco_hydro_63"/>
    <property type="match status" value="1"/>
</dbReference>
<evidence type="ECO:0000259" key="15">
    <source>
        <dbReference type="Pfam" id="PF16923"/>
    </source>
</evidence>
<dbReference type="EMBL" id="JAXCGZ010001982">
    <property type="protein sequence ID" value="KAK7084788.1"/>
    <property type="molecule type" value="Genomic_DNA"/>
</dbReference>
<evidence type="ECO:0000256" key="8">
    <source>
        <dbReference type="ARBA" id="ARBA00022989"/>
    </source>
</evidence>
<evidence type="ECO:0000256" key="11">
    <source>
        <dbReference type="ARBA" id="ARBA00023295"/>
    </source>
</evidence>
<feature type="domain" description="Glycosyl hydrolase family 63 N-terminal" evidence="15">
    <location>
        <begin position="146"/>
        <end position="334"/>
    </location>
</feature>
<dbReference type="GO" id="GO:0006487">
    <property type="term" value="P:protein N-linked glycosylation"/>
    <property type="evidence" value="ECO:0007669"/>
    <property type="project" value="UniProtKB-UniRule"/>
</dbReference>
<dbReference type="SUPFAM" id="SSF48208">
    <property type="entry name" value="Six-hairpin glycosidases"/>
    <property type="match status" value="1"/>
</dbReference>
<evidence type="ECO:0000256" key="13">
    <source>
        <dbReference type="RuleBase" id="RU368089"/>
    </source>
</evidence>
<dbReference type="PANTHER" id="PTHR10412">
    <property type="entry name" value="MANNOSYL-OLIGOSACCHARIDE GLUCOSIDASE"/>
    <property type="match status" value="1"/>
</dbReference>
<accession>A0AAN9ADN0</accession>
<dbReference type="InterPro" id="IPR012341">
    <property type="entry name" value="6hp_glycosidase-like_sf"/>
</dbReference>
<dbReference type="InterPro" id="IPR038518">
    <property type="entry name" value="Glyco_hydro_63N_sf"/>
</dbReference>
<dbReference type="GO" id="GO:0004573">
    <property type="term" value="F:Glc3Man9GlcNAc2 oligosaccharide glucosidase activity"/>
    <property type="evidence" value="ECO:0007669"/>
    <property type="project" value="UniProtKB-UniRule"/>
</dbReference>
<keyword evidence="11 13" id="KW-0326">Glycosidase</keyword>
<feature type="domain" description="Glycosyl hydrolase family 63 C-terminal" evidence="14">
    <location>
        <begin position="390"/>
        <end position="867"/>
    </location>
</feature>
<dbReference type="EC" id="3.2.1.106" evidence="12 13"/>
<dbReference type="InterPro" id="IPR008928">
    <property type="entry name" value="6-hairpin_glycosidase_sf"/>
</dbReference>
<dbReference type="InterPro" id="IPR031631">
    <property type="entry name" value="Glyco_hydro_63N"/>
</dbReference>
<comment type="pathway">
    <text evidence="2">Glycan metabolism; N-glycan degradation.</text>
</comment>
<keyword evidence="7" id="KW-0735">Signal-anchor</keyword>
<keyword evidence="8 13" id="KW-1133">Transmembrane helix</keyword>
<evidence type="ECO:0000256" key="7">
    <source>
        <dbReference type="ARBA" id="ARBA00022968"/>
    </source>
</evidence>
<evidence type="ECO:0000256" key="6">
    <source>
        <dbReference type="ARBA" id="ARBA00022824"/>
    </source>
</evidence>
<evidence type="ECO:0000256" key="4">
    <source>
        <dbReference type="ARBA" id="ARBA00022692"/>
    </source>
</evidence>
<evidence type="ECO:0000313" key="16">
    <source>
        <dbReference type="EMBL" id="KAK7084788.1"/>
    </source>
</evidence>
<evidence type="ECO:0000256" key="3">
    <source>
        <dbReference type="ARBA" id="ARBA00010833"/>
    </source>
</evidence>
<dbReference type="InterPro" id="IPR004888">
    <property type="entry name" value="Glycoside_hydrolase_63"/>
</dbReference>
<feature type="transmembrane region" description="Helical" evidence="13">
    <location>
        <begin position="95"/>
        <end position="120"/>
    </location>
</feature>
<name>A0AAN9ADN0_HALRR</name>
<evidence type="ECO:0000256" key="5">
    <source>
        <dbReference type="ARBA" id="ARBA00022801"/>
    </source>
</evidence>
<evidence type="ECO:0000259" key="14">
    <source>
        <dbReference type="Pfam" id="PF03200"/>
    </source>
</evidence>
<evidence type="ECO:0000256" key="1">
    <source>
        <dbReference type="ARBA" id="ARBA00004648"/>
    </source>
</evidence>
<keyword evidence="9 13" id="KW-0472">Membrane</keyword>
<evidence type="ECO:0000256" key="2">
    <source>
        <dbReference type="ARBA" id="ARBA00004740"/>
    </source>
</evidence>
<comment type="catalytic activity">
    <reaction evidence="13">
        <text>N(4)-(alpha-D-Glc-(1-&gt;2)-alpha-D-Glc-(1-&gt;3)-alpha-D-Glc-(1-&gt;3)-alpha-D-Man-(1-&gt;2)-alpha-D-Man-(1-&gt;2)-alpha-D-Man-(1-&gt;3)-[alpha-D-Man-(1-&gt;2)-alpha-D-Man-(1-&gt;3)-[alpha-D-Man-(1-&gt;2)-alpha-D-Man-(1-&gt;6)]-alpha-D-Man-(1-&gt;6)]-beta-D-Man-(1-&gt;4)-beta-D-GlcNAc-(1-&gt;4)-beta-D-GlcNAc)-L-asparaginyl-[protein] + H2O = N(4)-(alpha-D-Glc-(1-&gt;3)-alpha-D-Glc-(1-&gt;3)-alpha-D-Man-(1-&gt;2)-alpha-D-Man-(1-&gt;2)-alpha-D-Man-(1-&gt;3)-[alpha-D-Man-(1-&gt;2)-alpha-D-Man-(1-&gt;3)-[alpha-D-Man-(1-&gt;2)-alpha-D-Man-(1-&gt;6)]-alpha-D-Man-(1-&gt;6)]-beta-D-Man-(1-&gt;4)-beta-D-GlcNAc-(1-&gt;4)-beta-D-GlcNAc)-L-asparaginyl-[protein] + beta-D-glucose</text>
        <dbReference type="Rhea" id="RHEA:55988"/>
        <dbReference type="Rhea" id="RHEA-COMP:12806"/>
        <dbReference type="Rhea" id="RHEA-COMP:14355"/>
        <dbReference type="ChEBI" id="CHEBI:15377"/>
        <dbReference type="ChEBI" id="CHEBI:15903"/>
        <dbReference type="ChEBI" id="CHEBI:59082"/>
        <dbReference type="ChEBI" id="CHEBI:132537"/>
        <dbReference type="EC" id="3.2.1.106"/>
    </reaction>
</comment>
<dbReference type="Pfam" id="PF16923">
    <property type="entry name" value="Glyco_hydro_63N"/>
    <property type="match status" value="1"/>
</dbReference>
<evidence type="ECO:0000256" key="12">
    <source>
        <dbReference type="ARBA" id="ARBA00038888"/>
    </source>
</evidence>
<comment type="caution">
    <text evidence="16">The sequence shown here is derived from an EMBL/GenBank/DDBJ whole genome shotgun (WGS) entry which is preliminary data.</text>
</comment>
<comment type="similarity">
    <text evidence="3 13">Belongs to the glycosyl hydrolase 63 family.</text>
</comment>
<dbReference type="Gene3D" id="2.70.98.110">
    <property type="entry name" value="Glycosyl hydrolase family 63, N-terminal domain"/>
    <property type="match status" value="1"/>
</dbReference>
<comment type="subcellular location">
    <subcellularLocation>
        <location evidence="1 13">Endoplasmic reticulum membrane</location>
        <topology evidence="1 13">Single-pass type II membrane protein</topology>
    </subcellularLocation>
</comment>
<proteinExistence type="inferred from homology"/>
<keyword evidence="5 13" id="KW-0378">Hydrolase</keyword>
<reference evidence="16 17" key="1">
    <citation type="submission" date="2023-11" db="EMBL/GenBank/DDBJ databases">
        <title>Halocaridina rubra genome assembly.</title>
        <authorList>
            <person name="Smith C."/>
        </authorList>
    </citation>
    <scope>NUCLEOTIDE SEQUENCE [LARGE SCALE GENOMIC DNA]</scope>
    <source>
        <strain evidence="16">EP-1</strain>
        <tissue evidence="16">Whole</tissue>
    </source>
</reference>
<organism evidence="16 17">
    <name type="scientific">Halocaridina rubra</name>
    <name type="common">Hawaiian red shrimp</name>
    <dbReference type="NCBI Taxonomy" id="373956"/>
    <lineage>
        <taxon>Eukaryota</taxon>
        <taxon>Metazoa</taxon>
        <taxon>Ecdysozoa</taxon>
        <taxon>Arthropoda</taxon>
        <taxon>Crustacea</taxon>
        <taxon>Multicrustacea</taxon>
        <taxon>Malacostraca</taxon>
        <taxon>Eumalacostraca</taxon>
        <taxon>Eucarida</taxon>
        <taxon>Decapoda</taxon>
        <taxon>Pleocyemata</taxon>
        <taxon>Caridea</taxon>
        <taxon>Atyoidea</taxon>
        <taxon>Atyidae</taxon>
        <taxon>Halocaridina</taxon>
    </lineage>
</organism>
<keyword evidence="6 13" id="KW-0256">Endoplasmic reticulum</keyword>
<evidence type="ECO:0000313" key="17">
    <source>
        <dbReference type="Proteomes" id="UP001381693"/>
    </source>
</evidence>
<protein>
    <recommendedName>
        <fullName evidence="12 13">Mannosyl-oligosaccharide glucosidase</fullName>
        <ecNumber evidence="12 13">3.2.1.106</ecNumber>
    </recommendedName>
</protein>
<dbReference type="PANTHER" id="PTHR10412:SF11">
    <property type="entry name" value="MANNOSYL-OLIGOSACCHARIDE GLUCOSIDASE"/>
    <property type="match status" value="1"/>
</dbReference>
<keyword evidence="17" id="KW-1185">Reference proteome</keyword>
<dbReference type="InterPro" id="IPR031335">
    <property type="entry name" value="Glyco_hydro_63_C"/>
</dbReference>
<dbReference type="Proteomes" id="UP001381693">
    <property type="component" value="Unassembled WGS sequence"/>
</dbReference>
<gene>
    <name evidence="16" type="ORF">SK128_017513</name>
</gene>
<dbReference type="Gene3D" id="1.50.10.10">
    <property type="match status" value="1"/>
</dbReference>
<comment type="function">
    <text evidence="13">Cleaves the distal alpha 1,2-linked glucose residue from the Glc(3)Man(9)GlcNAc(2) oligosaccharide precursor.</text>
</comment>
<evidence type="ECO:0000256" key="10">
    <source>
        <dbReference type="ARBA" id="ARBA00023180"/>
    </source>
</evidence>
<dbReference type="FunFam" id="1.50.10.10:FF:000009">
    <property type="entry name" value="mannosyl-oligosaccharide glucosidase"/>
    <property type="match status" value="1"/>
</dbReference>
<evidence type="ECO:0000256" key="9">
    <source>
        <dbReference type="ARBA" id="ARBA00023136"/>
    </source>
</evidence>
<dbReference type="AlphaFoldDB" id="A0AAN9ADN0"/>
<sequence>MLVPVCCYTSEYTSILPRKAGVHCKQCSLLRSLAEFGPYGEMARQRRFRLSAGQLTSGGGHTHHDLALLDEAHALSRFEGPSRVDRRRNHSPRRICPAILYMSVAGLVIVAVAYFLYLGYMETRINTPISAPKVVVQSGLEVPERYWGTYRPGVYFGTRTRHPTSLVTGLMWFVPGHFQNNMLALRHWCDQADDLPKYGWEIHDCRNVGVQKIVDKSVVLQTSFVKRLGGQHGGDWSARITVSPKSKRYEGGQASLMYYVALDPEDASGVLQPIFGTSQSLGSLRGISDSVGGFRLHVVNTSGVVLHHHVLSTKHMGLHMLKESVFKGLRVFQGKNENDKMIGLAGEMFDHDDPDREPNFVVYQVTGKVPFEIEIIYESDSYIKRPGMLMGEALTEEMNVFINKFHQKFEEKFSLESKGFNGEEVAIAKAALSNMIGGVGYFYGSSKVLGEYNNDPVPYWKAPLFSAVPSRSFFPRGFLWDEGFHNLLISKWDREISLDILAHWFDLMNWDGWIPREQILGVEARARVPDEFVVQRGKNANPPTLLLTLHSMMAGFKKELSDSDYEYLSHLWPRLRAWYYWFNGTQYGDLPGTYRWRGRDPRAVRELNPKTLTSGLDDYPRASHPTSDERHLDLRCWMTLASGLMADIAKLIEKDPNKFDESYKYLSNNNVLDALHWSYAANGYMDFGLHSDNIELKRLSEKSDMKRVVHDTPKLKFVDSFGYVSFFPLFLQIIDPYSAKLGKVLEDLRQPDLLWTSYGLRSLAKNSPIYNKRNTEHDPPYWRGAIWINMNYLAIRALHYYSNVDGPHRDLAKEIYISLRDNVMKNVIREYKRTGYLWEHYNDKTGRGEGCRPFTGWSALVVLVMGETF</sequence>